<evidence type="ECO:0000256" key="3">
    <source>
        <dbReference type="ARBA" id="ARBA00022989"/>
    </source>
</evidence>
<keyword evidence="4 5" id="KW-0472">Membrane</keyword>
<comment type="subcellular location">
    <subcellularLocation>
        <location evidence="1">Membrane</location>
        <topology evidence="1">Multi-pass membrane protein</topology>
    </subcellularLocation>
</comment>
<feature type="transmembrane region" description="Helical" evidence="5">
    <location>
        <begin position="143"/>
        <end position="168"/>
    </location>
</feature>
<feature type="transmembrane region" description="Helical" evidence="5">
    <location>
        <begin position="106"/>
        <end position="131"/>
    </location>
</feature>
<dbReference type="InterPro" id="IPR013525">
    <property type="entry name" value="ABC2_TM"/>
</dbReference>
<reference evidence="8" key="1">
    <citation type="journal article" date="2019" name="Int. J. Syst. Evol. Microbiol.">
        <title>The Global Catalogue of Microorganisms (GCM) 10K type strain sequencing project: providing services to taxonomists for standard genome sequencing and annotation.</title>
        <authorList>
            <consortium name="The Broad Institute Genomics Platform"/>
            <consortium name="The Broad Institute Genome Sequencing Center for Infectious Disease"/>
            <person name="Wu L."/>
            <person name="Ma J."/>
        </authorList>
    </citation>
    <scope>NUCLEOTIDE SEQUENCE [LARGE SCALE GENOMIC DNA]</scope>
    <source>
        <strain evidence="8">IBRC-M 10908</strain>
    </source>
</reference>
<keyword evidence="3 5" id="KW-1133">Transmembrane helix</keyword>
<feature type="transmembrane region" description="Helical" evidence="5">
    <location>
        <begin position="239"/>
        <end position="259"/>
    </location>
</feature>
<evidence type="ECO:0000313" key="8">
    <source>
        <dbReference type="Proteomes" id="UP001595823"/>
    </source>
</evidence>
<feature type="domain" description="ABC-2 type transporter transmembrane" evidence="6">
    <location>
        <begin position="37"/>
        <end position="221"/>
    </location>
</feature>
<evidence type="ECO:0000256" key="4">
    <source>
        <dbReference type="ARBA" id="ARBA00023136"/>
    </source>
</evidence>
<dbReference type="Proteomes" id="UP001595823">
    <property type="component" value="Unassembled WGS sequence"/>
</dbReference>
<evidence type="ECO:0000256" key="2">
    <source>
        <dbReference type="ARBA" id="ARBA00022692"/>
    </source>
</evidence>
<comment type="caution">
    <text evidence="7">The sequence shown here is derived from an EMBL/GenBank/DDBJ whole genome shotgun (WGS) entry which is preliminary data.</text>
</comment>
<feature type="transmembrane region" description="Helical" evidence="5">
    <location>
        <begin position="175"/>
        <end position="195"/>
    </location>
</feature>
<proteinExistence type="predicted"/>
<feature type="transmembrane region" description="Helical" evidence="5">
    <location>
        <begin position="29"/>
        <end position="46"/>
    </location>
</feature>
<name>A0ABV8TTH2_9ACTN</name>
<keyword evidence="2 5" id="KW-0812">Transmembrane</keyword>
<dbReference type="RefSeq" id="WP_380617649.1">
    <property type="nucleotide sequence ID" value="NZ_JBHSDK010000002.1"/>
</dbReference>
<dbReference type="PANTHER" id="PTHR43229:SF2">
    <property type="entry name" value="NODULATION PROTEIN J"/>
    <property type="match status" value="1"/>
</dbReference>
<evidence type="ECO:0000259" key="6">
    <source>
        <dbReference type="Pfam" id="PF01061"/>
    </source>
</evidence>
<accession>A0ABV8TTH2</accession>
<dbReference type="InterPro" id="IPR051784">
    <property type="entry name" value="Nod_factor_ABC_transporter"/>
</dbReference>
<evidence type="ECO:0000256" key="1">
    <source>
        <dbReference type="ARBA" id="ARBA00004141"/>
    </source>
</evidence>
<evidence type="ECO:0000256" key="5">
    <source>
        <dbReference type="SAM" id="Phobius"/>
    </source>
</evidence>
<evidence type="ECO:0000313" key="7">
    <source>
        <dbReference type="EMBL" id="MFC4333910.1"/>
    </source>
</evidence>
<protein>
    <submittedName>
        <fullName evidence="7">ABC transporter permease</fullName>
    </submittedName>
</protein>
<sequence>MNTAVNSYRAGMRRAKIALRVSLTTPSDLLGYVLPIAISLTVLFFLRNTDYDGAAVSLGSMSVPSLLGMNLVFGGVLGVTGVLVMDRTTGTLLRAKSLPGGTTGYLVGEIASIGAFTMILSIAFAGAGLLLFDGLVFDSPQRWLMFLAILVLGQLSTLPLGAVLGALINNPRNMGLVTLPIMGLIGISGIFYPIATLPGWVQGIGQTFPMYWLGLGMRHAFLPDSMAAVEIGGTWRTPMMFAVLAAWTIASMAVAPVLLRRMARRESGSAVAVRREKMQQMMTGQ</sequence>
<feature type="transmembrane region" description="Helical" evidence="5">
    <location>
        <begin position="66"/>
        <end position="85"/>
    </location>
</feature>
<gene>
    <name evidence="7" type="ORF">ACFPET_01710</name>
</gene>
<dbReference type="Pfam" id="PF01061">
    <property type="entry name" value="ABC2_membrane"/>
    <property type="match status" value="1"/>
</dbReference>
<organism evidence="7 8">
    <name type="scientific">Salininema proteolyticum</name>
    <dbReference type="NCBI Taxonomy" id="1607685"/>
    <lineage>
        <taxon>Bacteria</taxon>
        <taxon>Bacillati</taxon>
        <taxon>Actinomycetota</taxon>
        <taxon>Actinomycetes</taxon>
        <taxon>Glycomycetales</taxon>
        <taxon>Glycomycetaceae</taxon>
        <taxon>Salininema</taxon>
    </lineage>
</organism>
<keyword evidence="8" id="KW-1185">Reference proteome</keyword>
<dbReference type="EMBL" id="JBHSDK010000002">
    <property type="protein sequence ID" value="MFC4333910.1"/>
    <property type="molecule type" value="Genomic_DNA"/>
</dbReference>
<dbReference type="PANTHER" id="PTHR43229">
    <property type="entry name" value="NODULATION PROTEIN J"/>
    <property type="match status" value="1"/>
</dbReference>